<gene>
    <name evidence="3" type="ORF">IV43_GL000610</name>
    <name evidence="4" type="ORF">LAC1533_2153</name>
</gene>
<dbReference type="EMBL" id="JQBK01000016">
    <property type="protein sequence ID" value="KRN86607.1"/>
    <property type="molecule type" value="Genomic_DNA"/>
</dbReference>
<dbReference type="GO" id="GO:0004074">
    <property type="term" value="F:biliverdin reductase [NAD(P)H] activity"/>
    <property type="evidence" value="ECO:0007669"/>
    <property type="project" value="TreeGrafter"/>
</dbReference>
<dbReference type="KEGG" id="laca:LAC1533_2153"/>
<dbReference type="RefSeq" id="WP_010497783.1">
    <property type="nucleotide sequence ID" value="NZ_JQBK01000016.1"/>
</dbReference>
<dbReference type="Pfam" id="PF13460">
    <property type="entry name" value="NAD_binding_10"/>
    <property type="match status" value="1"/>
</dbReference>
<evidence type="ECO:0000313" key="4">
    <source>
        <dbReference type="EMBL" id="SFV41578.1"/>
    </source>
</evidence>
<evidence type="ECO:0000313" key="5">
    <source>
        <dbReference type="Proteomes" id="UP000051491"/>
    </source>
</evidence>
<dbReference type="CDD" id="cd05267">
    <property type="entry name" value="SDR_a6"/>
    <property type="match status" value="1"/>
</dbReference>
<sequence>MKNVIVLGAAGNIAKFAEEYLAQQGDVKLTLYLRHPDKLKTGEAKLGTIVQGDVLDETTLVSALQGQDIVYANLAGTDIKQQAETIIKAMDKVGVKRLIWISSIGIYDEVPGKFGEWNNKMLGETYLPTYAAAVKAIEDSDLDYTVLRPAWLSNKDEVSYELTQKGKPFKGTEVSRKSIGELVAKLVGSPEKHLHESLGVNKPNTAGDKPAWYQK</sequence>
<dbReference type="GeneID" id="95350252"/>
<reference evidence="6" key="3">
    <citation type="submission" date="2016-11" db="EMBL/GenBank/DDBJ databases">
        <authorList>
            <person name="Papadimitriou K."/>
        </authorList>
    </citation>
    <scope>NUCLEOTIDE SEQUENCE [LARGE SCALE GENOMIC DNA]</scope>
    <source>
        <strain evidence="6">ACA-DC 1533</strain>
    </source>
</reference>
<name>A0A0R2KAV0_9LACO</name>
<dbReference type="OrthoDB" id="9803892at2"/>
<dbReference type="InterPro" id="IPR016040">
    <property type="entry name" value="NAD(P)-bd_dom"/>
</dbReference>
<evidence type="ECO:0000256" key="1">
    <source>
        <dbReference type="SAM" id="MobiDB-lite"/>
    </source>
</evidence>
<dbReference type="PATRIC" id="fig|89059.3.peg.630"/>
<reference evidence="4" key="2">
    <citation type="submission" date="2016-11" db="EMBL/GenBank/DDBJ databases">
        <authorList>
            <person name="Jaros S."/>
            <person name="Januszkiewicz K."/>
            <person name="Wedrychowicz H."/>
        </authorList>
    </citation>
    <scope>NUCLEOTIDE SEQUENCE [LARGE SCALE GENOMIC DNA]</scope>
    <source>
        <strain evidence="4">ACA-DC 1533</strain>
    </source>
</reference>
<dbReference type="Proteomes" id="UP000190935">
    <property type="component" value="Chromosome I"/>
</dbReference>
<dbReference type="EMBL" id="LT630287">
    <property type="protein sequence ID" value="SFV41578.1"/>
    <property type="molecule type" value="Genomic_DNA"/>
</dbReference>
<protein>
    <submittedName>
        <fullName evidence="3 4">Oxidoreductase</fullName>
    </submittedName>
</protein>
<accession>A0A0R2KAV0</accession>
<reference evidence="3 5" key="1">
    <citation type="journal article" date="2015" name="Genome Announc.">
        <title>Expanding the biotechnology potential of lactobacilli through comparative genomics of 213 strains and associated genera.</title>
        <authorList>
            <person name="Sun Z."/>
            <person name="Harris H.M."/>
            <person name="McCann A."/>
            <person name="Guo C."/>
            <person name="Argimon S."/>
            <person name="Zhang W."/>
            <person name="Yang X."/>
            <person name="Jeffery I.B."/>
            <person name="Cooney J.C."/>
            <person name="Kagawa T.F."/>
            <person name="Liu W."/>
            <person name="Song Y."/>
            <person name="Salvetti E."/>
            <person name="Wrobel A."/>
            <person name="Rasinkangas P."/>
            <person name="Parkhill J."/>
            <person name="Rea M.C."/>
            <person name="O'Sullivan O."/>
            <person name="Ritari J."/>
            <person name="Douillard F.P."/>
            <person name="Paul Ross R."/>
            <person name="Yang R."/>
            <person name="Briner A.E."/>
            <person name="Felis G.E."/>
            <person name="de Vos W.M."/>
            <person name="Barrangou R."/>
            <person name="Klaenhammer T.R."/>
            <person name="Caufield P.W."/>
            <person name="Cui Y."/>
            <person name="Zhang H."/>
            <person name="O'Toole P.W."/>
        </authorList>
    </citation>
    <scope>NUCLEOTIDE SEQUENCE [LARGE SCALE GENOMIC DNA]</scope>
    <source>
        <strain evidence="3 5">DSM 15353</strain>
    </source>
</reference>
<dbReference type="STRING" id="89059.LAC1533_2153"/>
<dbReference type="PANTHER" id="PTHR43355:SF2">
    <property type="entry name" value="FLAVIN REDUCTASE (NADPH)"/>
    <property type="match status" value="1"/>
</dbReference>
<dbReference type="SUPFAM" id="SSF51735">
    <property type="entry name" value="NAD(P)-binding Rossmann-fold domains"/>
    <property type="match status" value="1"/>
</dbReference>
<dbReference type="Gene3D" id="3.40.50.720">
    <property type="entry name" value="NAD(P)-binding Rossmann-like Domain"/>
    <property type="match status" value="1"/>
</dbReference>
<organism evidence="3 5">
    <name type="scientific">Ligilactobacillus acidipiscis</name>
    <dbReference type="NCBI Taxonomy" id="89059"/>
    <lineage>
        <taxon>Bacteria</taxon>
        <taxon>Bacillati</taxon>
        <taxon>Bacillota</taxon>
        <taxon>Bacilli</taxon>
        <taxon>Lactobacillales</taxon>
        <taxon>Lactobacillaceae</taxon>
        <taxon>Ligilactobacillus</taxon>
    </lineage>
</organism>
<dbReference type="GO" id="GO:0042602">
    <property type="term" value="F:riboflavin reductase (NADPH) activity"/>
    <property type="evidence" value="ECO:0007669"/>
    <property type="project" value="TreeGrafter"/>
</dbReference>
<feature type="domain" description="NAD(P)-binding" evidence="2">
    <location>
        <begin position="8"/>
        <end position="189"/>
    </location>
</feature>
<dbReference type="InterPro" id="IPR036291">
    <property type="entry name" value="NAD(P)-bd_dom_sf"/>
</dbReference>
<dbReference type="AlphaFoldDB" id="A0A0R2KAV0"/>
<proteinExistence type="predicted"/>
<evidence type="ECO:0000313" key="6">
    <source>
        <dbReference type="Proteomes" id="UP000190935"/>
    </source>
</evidence>
<feature type="region of interest" description="Disordered" evidence="1">
    <location>
        <begin position="194"/>
        <end position="215"/>
    </location>
</feature>
<evidence type="ECO:0000313" key="3">
    <source>
        <dbReference type="EMBL" id="KRN86607.1"/>
    </source>
</evidence>
<dbReference type="Proteomes" id="UP000051491">
    <property type="component" value="Unassembled WGS sequence"/>
</dbReference>
<evidence type="ECO:0000259" key="2">
    <source>
        <dbReference type="Pfam" id="PF13460"/>
    </source>
</evidence>
<dbReference type="PANTHER" id="PTHR43355">
    <property type="entry name" value="FLAVIN REDUCTASE (NADPH)"/>
    <property type="match status" value="1"/>
</dbReference>
<dbReference type="InterPro" id="IPR051606">
    <property type="entry name" value="Polyketide_Oxido-like"/>
</dbReference>